<dbReference type="OrthoDB" id="9784272at2"/>
<evidence type="ECO:0000313" key="6">
    <source>
        <dbReference type="EMBL" id="TCT00525.1"/>
    </source>
</evidence>
<dbReference type="Pfam" id="PF08281">
    <property type="entry name" value="Sigma70_r4_2"/>
    <property type="match status" value="1"/>
</dbReference>
<feature type="domain" description="RNA polymerase sigma factor 70 region 4 type 2" evidence="5">
    <location>
        <begin position="122"/>
        <end position="165"/>
    </location>
</feature>
<dbReference type="RefSeq" id="WP_132036071.1">
    <property type="nucleotide sequence ID" value="NZ_SMAI01000023.1"/>
</dbReference>
<dbReference type="InterPro" id="IPR039425">
    <property type="entry name" value="RNA_pol_sigma-70-like"/>
</dbReference>
<dbReference type="Gene3D" id="1.10.1740.10">
    <property type="match status" value="1"/>
</dbReference>
<gene>
    <name evidence="6" type="ORF">EDC64_12319</name>
</gene>
<dbReference type="EMBL" id="SMAI01000023">
    <property type="protein sequence ID" value="TCT00525.1"/>
    <property type="molecule type" value="Genomic_DNA"/>
</dbReference>
<dbReference type="SUPFAM" id="SSF88659">
    <property type="entry name" value="Sigma3 and sigma4 domains of RNA polymerase sigma factors"/>
    <property type="match status" value="1"/>
</dbReference>
<dbReference type="PANTHER" id="PTHR43133">
    <property type="entry name" value="RNA POLYMERASE ECF-TYPE SIGMA FACTO"/>
    <property type="match status" value="1"/>
</dbReference>
<comment type="caution">
    <text evidence="6">The sequence shown here is derived from an EMBL/GenBank/DDBJ whole genome shotgun (WGS) entry which is preliminary data.</text>
</comment>
<dbReference type="InterPro" id="IPR013249">
    <property type="entry name" value="RNA_pol_sigma70_r4_t2"/>
</dbReference>
<evidence type="ECO:0000256" key="1">
    <source>
        <dbReference type="ARBA" id="ARBA00010641"/>
    </source>
</evidence>
<comment type="similarity">
    <text evidence="1">Belongs to the sigma-70 factor family. ECF subfamily.</text>
</comment>
<reference evidence="6 7" key="1">
    <citation type="submission" date="2019-03" db="EMBL/GenBank/DDBJ databases">
        <title>Genomic Encyclopedia of Type Strains, Phase IV (KMG-IV): sequencing the most valuable type-strain genomes for metagenomic binning, comparative biology and taxonomic classification.</title>
        <authorList>
            <person name="Goeker M."/>
        </authorList>
    </citation>
    <scope>NUCLEOTIDE SEQUENCE [LARGE SCALE GENOMIC DNA]</scope>
    <source>
        <strain evidence="6 7">DSM 9035</strain>
    </source>
</reference>
<organism evidence="6 7">
    <name type="scientific">Aquabacter spiritensis</name>
    <dbReference type="NCBI Taxonomy" id="933073"/>
    <lineage>
        <taxon>Bacteria</taxon>
        <taxon>Pseudomonadati</taxon>
        <taxon>Pseudomonadota</taxon>
        <taxon>Alphaproteobacteria</taxon>
        <taxon>Hyphomicrobiales</taxon>
        <taxon>Xanthobacteraceae</taxon>
        <taxon>Aquabacter</taxon>
    </lineage>
</organism>
<evidence type="ECO:0000313" key="7">
    <source>
        <dbReference type="Proteomes" id="UP000294664"/>
    </source>
</evidence>
<dbReference type="GO" id="GO:0016987">
    <property type="term" value="F:sigma factor activity"/>
    <property type="evidence" value="ECO:0007669"/>
    <property type="project" value="UniProtKB-KW"/>
</dbReference>
<accession>A0A4R3LPU3</accession>
<dbReference type="InterPro" id="IPR036388">
    <property type="entry name" value="WH-like_DNA-bd_sf"/>
</dbReference>
<dbReference type="InterPro" id="IPR013324">
    <property type="entry name" value="RNA_pol_sigma_r3/r4-like"/>
</dbReference>
<keyword evidence="2" id="KW-0805">Transcription regulation</keyword>
<name>A0A4R3LPU3_9HYPH</name>
<evidence type="ECO:0000259" key="5">
    <source>
        <dbReference type="Pfam" id="PF08281"/>
    </source>
</evidence>
<dbReference type="InterPro" id="IPR013325">
    <property type="entry name" value="RNA_pol_sigma_r2"/>
</dbReference>
<dbReference type="Proteomes" id="UP000294664">
    <property type="component" value="Unassembled WGS sequence"/>
</dbReference>
<keyword evidence="3" id="KW-0731">Sigma factor</keyword>
<dbReference type="PANTHER" id="PTHR43133:SF62">
    <property type="entry name" value="RNA POLYMERASE SIGMA FACTOR SIGZ"/>
    <property type="match status" value="1"/>
</dbReference>
<evidence type="ECO:0000256" key="3">
    <source>
        <dbReference type="ARBA" id="ARBA00023082"/>
    </source>
</evidence>
<keyword evidence="4" id="KW-0804">Transcription</keyword>
<dbReference type="GO" id="GO:0006352">
    <property type="term" value="P:DNA-templated transcription initiation"/>
    <property type="evidence" value="ECO:0007669"/>
    <property type="project" value="InterPro"/>
</dbReference>
<evidence type="ECO:0000256" key="2">
    <source>
        <dbReference type="ARBA" id="ARBA00023015"/>
    </source>
</evidence>
<dbReference type="GO" id="GO:0003677">
    <property type="term" value="F:DNA binding"/>
    <property type="evidence" value="ECO:0007669"/>
    <property type="project" value="InterPro"/>
</dbReference>
<dbReference type="Gene3D" id="1.10.10.10">
    <property type="entry name" value="Winged helix-like DNA-binding domain superfamily/Winged helix DNA-binding domain"/>
    <property type="match status" value="1"/>
</dbReference>
<proteinExistence type="inferred from homology"/>
<evidence type="ECO:0000256" key="4">
    <source>
        <dbReference type="ARBA" id="ARBA00023163"/>
    </source>
</evidence>
<dbReference type="SUPFAM" id="SSF88946">
    <property type="entry name" value="Sigma2 domain of RNA polymerase sigma factors"/>
    <property type="match status" value="1"/>
</dbReference>
<sequence>MIDRDALRDLLAASSGGDRAAFAQVFQAAGPRLYGIALRILRRPDLATEALRRHFARLWAEAAAFAEEADLVAAMAADVRAAALDLARAQPEGVFALEPFEVEEDLEDPLESAPHSPDLHGLLTCLGQLSEERRRMVLHAYYDGWSREALSVYFDAPIHAVNTWMWRSIGELDAGLRP</sequence>
<keyword evidence="7" id="KW-1185">Reference proteome</keyword>
<dbReference type="AlphaFoldDB" id="A0A4R3LPU3"/>
<protein>
    <submittedName>
        <fullName evidence="6">RNA polymerase sigma-70 factor (ECF subfamily)</fullName>
    </submittedName>
</protein>